<name>A0A8T2T3Q0_CERRI</name>
<dbReference type="Pfam" id="PF04749">
    <property type="entry name" value="PLAC8"/>
    <property type="match status" value="1"/>
</dbReference>
<sequence length="237" mass="26453">MAFQPSAPPLEAYQPLSGYEEITGQGKPSSSSSSHGDIRYQTYSVDSHNFNQGRHVMGPQHPQPQLGLVSGSPVQHHDGRLRYLLPVPASDSSVVFGFPVRVRQLYPRWHTGLCGCCTDPGICLLGCCCPCILFGRIASELDDGATSCVVAALIWYILQQFTAGGCGWIYSFLYRDKLRARYGIPRHPGCDCVIHFCCWPCAFCQEYRELRIRRSAGETSMVRRTIMAAPPRQVMRY</sequence>
<dbReference type="AlphaFoldDB" id="A0A8T2T3Q0"/>
<evidence type="ECO:0000313" key="2">
    <source>
        <dbReference type="EMBL" id="KAH7388134.1"/>
    </source>
</evidence>
<organism evidence="2 3">
    <name type="scientific">Ceratopteris richardii</name>
    <name type="common">Triangle waterfern</name>
    <dbReference type="NCBI Taxonomy" id="49495"/>
    <lineage>
        <taxon>Eukaryota</taxon>
        <taxon>Viridiplantae</taxon>
        <taxon>Streptophyta</taxon>
        <taxon>Embryophyta</taxon>
        <taxon>Tracheophyta</taxon>
        <taxon>Polypodiopsida</taxon>
        <taxon>Polypodiidae</taxon>
        <taxon>Polypodiales</taxon>
        <taxon>Pteridineae</taxon>
        <taxon>Pteridaceae</taxon>
        <taxon>Parkerioideae</taxon>
        <taxon>Ceratopteris</taxon>
    </lineage>
</organism>
<dbReference type="InterPro" id="IPR006461">
    <property type="entry name" value="PLAC_motif_containing"/>
</dbReference>
<evidence type="ECO:0000256" key="1">
    <source>
        <dbReference type="SAM" id="Phobius"/>
    </source>
</evidence>
<dbReference type="NCBIfam" id="TIGR01571">
    <property type="entry name" value="A_thal_Cys_rich"/>
    <property type="match status" value="1"/>
</dbReference>
<proteinExistence type="predicted"/>
<feature type="transmembrane region" description="Helical" evidence="1">
    <location>
        <begin position="153"/>
        <end position="173"/>
    </location>
</feature>
<dbReference type="PANTHER" id="PTHR15907">
    <property type="entry name" value="DUF614 FAMILY PROTEIN-RELATED"/>
    <property type="match status" value="1"/>
</dbReference>
<keyword evidence="3" id="KW-1185">Reference proteome</keyword>
<dbReference type="OMA" id="DIRYQTY"/>
<keyword evidence="1" id="KW-0812">Transmembrane</keyword>
<gene>
    <name evidence="2" type="ORF">KP509_16G059600</name>
</gene>
<comment type="caution">
    <text evidence="2">The sequence shown here is derived from an EMBL/GenBank/DDBJ whole genome shotgun (WGS) entry which is preliminary data.</text>
</comment>
<accession>A0A8T2T3Q0</accession>
<dbReference type="Proteomes" id="UP000825935">
    <property type="component" value="Chromosome 16"/>
</dbReference>
<reference evidence="2" key="1">
    <citation type="submission" date="2021-08" db="EMBL/GenBank/DDBJ databases">
        <title>WGS assembly of Ceratopteris richardii.</title>
        <authorList>
            <person name="Marchant D.B."/>
            <person name="Chen G."/>
            <person name="Jenkins J."/>
            <person name="Shu S."/>
            <person name="Leebens-Mack J."/>
            <person name="Grimwood J."/>
            <person name="Schmutz J."/>
            <person name="Soltis P."/>
            <person name="Soltis D."/>
            <person name="Chen Z.-H."/>
        </authorList>
    </citation>
    <scope>NUCLEOTIDE SEQUENCE</scope>
    <source>
        <strain evidence="2">Whitten #5841</strain>
        <tissue evidence="2">Leaf</tissue>
    </source>
</reference>
<keyword evidence="1" id="KW-1133">Transmembrane helix</keyword>
<dbReference type="OrthoDB" id="1045822at2759"/>
<keyword evidence="1" id="KW-0472">Membrane</keyword>
<protein>
    <submittedName>
        <fullName evidence="2">Uncharacterized protein</fullName>
    </submittedName>
</protein>
<dbReference type="EMBL" id="CM035421">
    <property type="protein sequence ID" value="KAH7388134.1"/>
    <property type="molecule type" value="Genomic_DNA"/>
</dbReference>
<evidence type="ECO:0000313" key="3">
    <source>
        <dbReference type="Proteomes" id="UP000825935"/>
    </source>
</evidence>